<gene>
    <name evidence="1" type="ORF">ARMSODRAFT_725861</name>
</gene>
<organism evidence="1 2">
    <name type="scientific">Armillaria solidipes</name>
    <dbReference type="NCBI Taxonomy" id="1076256"/>
    <lineage>
        <taxon>Eukaryota</taxon>
        <taxon>Fungi</taxon>
        <taxon>Dikarya</taxon>
        <taxon>Basidiomycota</taxon>
        <taxon>Agaricomycotina</taxon>
        <taxon>Agaricomycetes</taxon>
        <taxon>Agaricomycetidae</taxon>
        <taxon>Agaricales</taxon>
        <taxon>Marasmiineae</taxon>
        <taxon>Physalacriaceae</taxon>
        <taxon>Armillaria</taxon>
    </lineage>
</organism>
<reference evidence="2" key="1">
    <citation type="journal article" date="2017" name="Nat. Ecol. Evol.">
        <title>Genome expansion and lineage-specific genetic innovations in the forest pathogenic fungi Armillaria.</title>
        <authorList>
            <person name="Sipos G."/>
            <person name="Prasanna A.N."/>
            <person name="Walter M.C."/>
            <person name="O'Connor E."/>
            <person name="Balint B."/>
            <person name="Krizsan K."/>
            <person name="Kiss B."/>
            <person name="Hess J."/>
            <person name="Varga T."/>
            <person name="Slot J."/>
            <person name="Riley R."/>
            <person name="Boka B."/>
            <person name="Rigling D."/>
            <person name="Barry K."/>
            <person name="Lee J."/>
            <person name="Mihaltcheva S."/>
            <person name="LaButti K."/>
            <person name="Lipzen A."/>
            <person name="Waldron R."/>
            <person name="Moloney N.M."/>
            <person name="Sperisen C."/>
            <person name="Kredics L."/>
            <person name="Vagvoelgyi C."/>
            <person name="Patrignani A."/>
            <person name="Fitzpatrick D."/>
            <person name="Nagy I."/>
            <person name="Doyle S."/>
            <person name="Anderson J.B."/>
            <person name="Grigoriev I.V."/>
            <person name="Gueldener U."/>
            <person name="Muensterkoetter M."/>
            <person name="Nagy L.G."/>
        </authorList>
    </citation>
    <scope>NUCLEOTIDE SEQUENCE [LARGE SCALE GENOMIC DNA]</scope>
    <source>
        <strain evidence="2">28-4</strain>
    </source>
</reference>
<protein>
    <submittedName>
        <fullName evidence="1">Uncharacterized protein</fullName>
    </submittedName>
</protein>
<dbReference type="AlphaFoldDB" id="A0A2H3AP29"/>
<sequence>MAYSSSFNLLTVPKENLSTEDKRGLETFQLGVWKVSLLKRAPLNFGKQFLDLKEGFGYFKRLALDVYTLEPILATFFILNELWSGVQTALLLYLSSQMLRIIEIGLIQGSTETGAILKAVAVRIFFVVFAAVLQWESERVLPTLKTRITTHFELYLMQDLPTSQEPRSKVRATSHDAWTSFEGIVEFLNNVMKALSQLVLIVQVSRSTESPLFAAVCIMKPIFLTLTQRTLWNTGILVRYHSHLY</sequence>
<name>A0A2H3AP29_9AGAR</name>
<accession>A0A2H3AP29</accession>
<dbReference type="Proteomes" id="UP000218334">
    <property type="component" value="Unassembled WGS sequence"/>
</dbReference>
<proteinExistence type="predicted"/>
<keyword evidence="2" id="KW-1185">Reference proteome</keyword>
<evidence type="ECO:0000313" key="1">
    <source>
        <dbReference type="EMBL" id="PBK60581.1"/>
    </source>
</evidence>
<dbReference type="EMBL" id="KZ293485">
    <property type="protein sequence ID" value="PBK60581.1"/>
    <property type="molecule type" value="Genomic_DNA"/>
</dbReference>
<dbReference type="STRING" id="1076256.A0A2H3AP29"/>
<evidence type="ECO:0000313" key="2">
    <source>
        <dbReference type="Proteomes" id="UP000218334"/>
    </source>
</evidence>